<sequence>MEMFATSQLPEDPGVVPLLVGTTGQNVTFALDASEAMGAVFGSVKEVLTQVLLTRASLRHSSFNIISFSYEVTRWRTHSVPCTPQTVFEALAWIHQLHTRPGRDLLAALAAAFSDPTCQAVHLLTNGSPDQPEECLGGLPSIDPRPVCVFLVSESSPLDARTLDFLRCLTCATRGSCHLLQLGPDGGVAQVSLLCAADQSPASTPHGCCSSSPAPPTSTLRQVFQCQQMPGKSTVLNGVQVFARSPASPWSTCVPGGATACAQMSPGCRVLARRNTDGFYYLATRQQDVLGRYGIFLVEFDKPLPEEHGHASPKHHLVSSCDMVNYYRAHAHSLAPGDTVLAPCDPQLQRYAPGLVLSGAEPREPFRVLGRCALHVLFWNGDETAVPPELAVWIPPSLHKRMVQELQDTVHHHGLQHCPLHRPLCLCCVDRRPSAPSCHCQATRPPAGPVLTCEKSLRDHLRRKVDLQLQDLQSPRETSAPSDSGNDSSSVNRGAEMNSQAVNTDLTLLRRAKTGTRPSWRYWRRSPAAPQQPVKNPMTSPSTLTSPSVNHSSLFDRVLDSAARKVTVREIFGLTEPKHSLGGKTS</sequence>
<dbReference type="Ensembl" id="ENSDCDT00010050846.1">
    <property type="protein sequence ID" value="ENSDCDP00010040918.1"/>
    <property type="gene ID" value="ENSDCDG00010026065.1"/>
</dbReference>
<evidence type="ECO:0000313" key="5">
    <source>
        <dbReference type="Proteomes" id="UP000694580"/>
    </source>
</evidence>
<evidence type="ECO:0000259" key="2">
    <source>
        <dbReference type="Pfam" id="PF13768"/>
    </source>
</evidence>
<dbReference type="Gene3D" id="3.40.50.410">
    <property type="entry name" value="von Willebrand factor, type A domain"/>
    <property type="match status" value="1"/>
</dbReference>
<feature type="compositionally biased region" description="Low complexity" evidence="1">
    <location>
        <begin position="479"/>
        <end position="490"/>
    </location>
</feature>
<dbReference type="GeneTree" id="ENSGT00390000012348"/>
<dbReference type="CTD" id="118396427"/>
<evidence type="ECO:0000256" key="1">
    <source>
        <dbReference type="SAM" id="MobiDB-lite"/>
    </source>
</evidence>
<feature type="compositionally biased region" description="Low complexity" evidence="1">
    <location>
        <begin position="537"/>
        <end position="548"/>
    </location>
</feature>
<dbReference type="PANTHER" id="PTHR14343">
    <property type="entry name" value="VWFA DOMAIN-CONTAINING PROTEIN"/>
    <property type="match status" value="1"/>
</dbReference>
<dbReference type="Proteomes" id="UP000694580">
    <property type="component" value="Chromosome 17"/>
</dbReference>
<feature type="domain" description="VWFA" evidence="2">
    <location>
        <begin position="26"/>
        <end position="134"/>
    </location>
</feature>
<reference evidence="4" key="3">
    <citation type="submission" date="2025-09" db="UniProtKB">
        <authorList>
            <consortium name="Ensembl"/>
        </authorList>
    </citation>
    <scope>IDENTIFICATION</scope>
</reference>
<protein>
    <submittedName>
        <fullName evidence="4">Uncharacterized protein</fullName>
    </submittedName>
</protein>
<dbReference type="GeneID" id="114766814"/>
<name>A0AAY4D690_9TELE</name>
<dbReference type="Pfam" id="PF15057">
    <property type="entry name" value="DUF4537"/>
    <property type="match status" value="1"/>
</dbReference>
<dbReference type="SUPFAM" id="SSF53300">
    <property type="entry name" value="vWA-like"/>
    <property type="match status" value="1"/>
</dbReference>
<accession>A0AAY4D690</accession>
<dbReference type="InterPro" id="IPR002035">
    <property type="entry name" value="VWF_A"/>
</dbReference>
<proteinExistence type="predicted"/>
<dbReference type="InterPro" id="IPR036465">
    <property type="entry name" value="vWFA_dom_sf"/>
</dbReference>
<feature type="region of interest" description="Disordered" evidence="1">
    <location>
        <begin position="467"/>
        <end position="550"/>
    </location>
</feature>
<evidence type="ECO:0000313" key="4">
    <source>
        <dbReference type="Ensembl" id="ENSDCDP00010040918.1"/>
    </source>
</evidence>
<reference evidence="4 5" key="1">
    <citation type="submission" date="2020-06" db="EMBL/GenBank/DDBJ databases">
        <authorList>
            <consortium name="Wellcome Sanger Institute Data Sharing"/>
        </authorList>
    </citation>
    <scope>NUCLEOTIDE SEQUENCE [LARGE SCALE GENOMIC DNA]</scope>
</reference>
<dbReference type="RefSeq" id="XP_028813899.1">
    <property type="nucleotide sequence ID" value="XM_028958066.1"/>
</dbReference>
<dbReference type="Pfam" id="PF13768">
    <property type="entry name" value="VWA_3"/>
    <property type="match status" value="1"/>
</dbReference>
<dbReference type="PANTHER" id="PTHR14343:SF3">
    <property type="entry name" value="SIMILAR TO PREDICTED GENE ICRFP703B1614Q5.5"/>
    <property type="match status" value="1"/>
</dbReference>
<keyword evidence="5" id="KW-1185">Reference proteome</keyword>
<feature type="compositionally biased region" description="Polar residues" evidence="1">
    <location>
        <begin position="497"/>
        <end position="506"/>
    </location>
</feature>
<dbReference type="InterPro" id="IPR032770">
    <property type="entry name" value="DUF4537"/>
</dbReference>
<organism evidence="4 5">
    <name type="scientific">Denticeps clupeoides</name>
    <name type="common">denticle herring</name>
    <dbReference type="NCBI Taxonomy" id="299321"/>
    <lineage>
        <taxon>Eukaryota</taxon>
        <taxon>Metazoa</taxon>
        <taxon>Chordata</taxon>
        <taxon>Craniata</taxon>
        <taxon>Vertebrata</taxon>
        <taxon>Euteleostomi</taxon>
        <taxon>Actinopterygii</taxon>
        <taxon>Neopterygii</taxon>
        <taxon>Teleostei</taxon>
        <taxon>Clupei</taxon>
        <taxon>Clupeiformes</taxon>
        <taxon>Denticipitoidei</taxon>
        <taxon>Denticipitidae</taxon>
        <taxon>Denticeps</taxon>
    </lineage>
</organism>
<dbReference type="AlphaFoldDB" id="A0AAY4D690"/>
<reference evidence="4" key="2">
    <citation type="submission" date="2025-08" db="UniProtKB">
        <authorList>
            <consortium name="Ensembl"/>
        </authorList>
    </citation>
    <scope>IDENTIFICATION</scope>
</reference>
<feature type="domain" description="DUF4537" evidence="3">
    <location>
        <begin position="268"/>
        <end position="404"/>
    </location>
</feature>
<gene>
    <name evidence="4" type="primary">c17h11orf16</name>
</gene>
<evidence type="ECO:0000259" key="3">
    <source>
        <dbReference type="Pfam" id="PF15057"/>
    </source>
</evidence>